<comment type="caution">
    <text evidence="2">The sequence shown here is derived from an EMBL/GenBank/DDBJ whole genome shotgun (WGS) entry which is preliminary data.</text>
</comment>
<dbReference type="PANTHER" id="PTHR33164:SF101">
    <property type="entry name" value="TRANSCRIPTIONAL REPRESSOR MPRA"/>
    <property type="match status" value="1"/>
</dbReference>
<reference evidence="2" key="1">
    <citation type="journal article" date="2021" name="PeerJ">
        <title>Extensive microbial diversity within the chicken gut microbiome revealed by metagenomics and culture.</title>
        <authorList>
            <person name="Gilroy R."/>
            <person name="Ravi A."/>
            <person name="Getino M."/>
            <person name="Pursley I."/>
            <person name="Horton D.L."/>
            <person name="Alikhan N.F."/>
            <person name="Baker D."/>
            <person name="Gharbi K."/>
            <person name="Hall N."/>
            <person name="Watson M."/>
            <person name="Adriaenssens E.M."/>
            <person name="Foster-Nyarko E."/>
            <person name="Jarju S."/>
            <person name="Secka A."/>
            <person name="Antonio M."/>
            <person name="Oren A."/>
            <person name="Chaudhuri R.R."/>
            <person name="La Ragione R."/>
            <person name="Hildebrand F."/>
            <person name="Pallen M.J."/>
        </authorList>
    </citation>
    <scope>NUCLEOTIDE SEQUENCE</scope>
    <source>
        <strain evidence="2">A6-441</strain>
    </source>
</reference>
<dbReference type="InterPro" id="IPR036388">
    <property type="entry name" value="WH-like_DNA-bd_sf"/>
</dbReference>
<dbReference type="GO" id="GO:0003700">
    <property type="term" value="F:DNA-binding transcription factor activity"/>
    <property type="evidence" value="ECO:0007669"/>
    <property type="project" value="InterPro"/>
</dbReference>
<dbReference type="GO" id="GO:0006950">
    <property type="term" value="P:response to stress"/>
    <property type="evidence" value="ECO:0007669"/>
    <property type="project" value="TreeGrafter"/>
</dbReference>
<dbReference type="SMART" id="SM00347">
    <property type="entry name" value="HTH_MARR"/>
    <property type="match status" value="1"/>
</dbReference>
<gene>
    <name evidence="2" type="ORF">IAA47_01280</name>
</gene>
<evidence type="ECO:0000259" key="1">
    <source>
        <dbReference type="PROSITE" id="PS50995"/>
    </source>
</evidence>
<proteinExistence type="predicted"/>
<evidence type="ECO:0000313" key="2">
    <source>
        <dbReference type="EMBL" id="MBU3841628.1"/>
    </source>
</evidence>
<dbReference type="EMBL" id="JAHLFN010000013">
    <property type="protein sequence ID" value="MBU3841628.1"/>
    <property type="molecule type" value="Genomic_DNA"/>
</dbReference>
<dbReference type="InterPro" id="IPR039422">
    <property type="entry name" value="MarR/SlyA-like"/>
</dbReference>
<dbReference type="Proteomes" id="UP000724657">
    <property type="component" value="Unassembled WGS sequence"/>
</dbReference>
<organism evidence="2 3">
    <name type="scientific">Candidatus Fusobacterium pullicola</name>
    <dbReference type="NCBI Taxonomy" id="2838601"/>
    <lineage>
        <taxon>Bacteria</taxon>
        <taxon>Fusobacteriati</taxon>
        <taxon>Fusobacteriota</taxon>
        <taxon>Fusobacteriia</taxon>
        <taxon>Fusobacteriales</taxon>
        <taxon>Fusobacteriaceae</taxon>
        <taxon>Fusobacterium</taxon>
    </lineage>
</organism>
<dbReference type="SUPFAM" id="SSF46785">
    <property type="entry name" value="Winged helix' DNA-binding domain"/>
    <property type="match status" value="1"/>
</dbReference>
<dbReference type="PANTHER" id="PTHR33164">
    <property type="entry name" value="TRANSCRIPTIONAL REGULATOR, MARR FAMILY"/>
    <property type="match status" value="1"/>
</dbReference>
<protein>
    <submittedName>
        <fullName evidence="2">MarR family transcriptional regulator</fullName>
    </submittedName>
</protein>
<sequence>MESLEIRNTLFSYMSRVHHKGASYIDELLKKKGVKNLSYSHIRIIIILSIHNRISMKEISELISKDKSTVTTLVNKLEKLGYVKKISCQKDRRVTYLELEEKAKEIVETVFQVANLFHQKVESILTKEEITTLFTLMEKLIKNF</sequence>
<dbReference type="PROSITE" id="PS50995">
    <property type="entry name" value="HTH_MARR_2"/>
    <property type="match status" value="1"/>
</dbReference>
<dbReference type="Gene3D" id="1.10.10.10">
    <property type="entry name" value="Winged helix-like DNA-binding domain superfamily/Winged helix DNA-binding domain"/>
    <property type="match status" value="1"/>
</dbReference>
<dbReference type="AlphaFoldDB" id="A0A9E2KX25"/>
<dbReference type="PRINTS" id="PR00598">
    <property type="entry name" value="HTHMARR"/>
</dbReference>
<feature type="domain" description="HTH marR-type" evidence="1">
    <location>
        <begin position="7"/>
        <end position="142"/>
    </location>
</feature>
<evidence type="ECO:0000313" key="3">
    <source>
        <dbReference type="Proteomes" id="UP000724657"/>
    </source>
</evidence>
<accession>A0A9E2KX25</accession>
<dbReference type="InterPro" id="IPR000835">
    <property type="entry name" value="HTH_MarR-typ"/>
</dbReference>
<reference evidence="2" key="2">
    <citation type="submission" date="2021-04" db="EMBL/GenBank/DDBJ databases">
        <authorList>
            <person name="Gilroy R."/>
        </authorList>
    </citation>
    <scope>NUCLEOTIDE SEQUENCE</scope>
    <source>
        <strain evidence="2">A6-441</strain>
    </source>
</reference>
<dbReference type="Pfam" id="PF12802">
    <property type="entry name" value="MarR_2"/>
    <property type="match status" value="1"/>
</dbReference>
<dbReference type="InterPro" id="IPR036390">
    <property type="entry name" value="WH_DNA-bd_sf"/>
</dbReference>
<name>A0A9E2KX25_9FUSO</name>